<evidence type="ECO:0000313" key="2">
    <source>
        <dbReference type="Proteomes" id="UP000181997"/>
    </source>
</evidence>
<keyword evidence="2" id="KW-1185">Reference proteome</keyword>
<sequence>MNKLLTRSLTEQSPIEIIYMTDHCNTTKRKVIIKKVNMDSVTAYCFLRKQLRTFRLDCILAAYPPMKYKERLSPIKRG</sequence>
<proteinExistence type="predicted"/>
<gene>
    <name evidence="1" type="ORF">GA0061094_1878</name>
</gene>
<evidence type="ECO:0000313" key="1">
    <source>
        <dbReference type="EMBL" id="SCC01719.1"/>
    </source>
</evidence>
<reference evidence="2" key="1">
    <citation type="submission" date="2016-08" db="EMBL/GenBank/DDBJ databases">
        <authorList>
            <person name="Varghese N."/>
            <person name="Submissions Spin"/>
        </authorList>
    </citation>
    <scope>NUCLEOTIDE SEQUENCE [LARGE SCALE GENOMIC DNA]</scope>
    <source>
        <strain evidence="2">SGD-1123</strain>
    </source>
</reference>
<name>A0A0V8HIJ5_9BACI</name>
<organism evidence="1 2">
    <name type="scientific">[Bacillus] enclensis</name>
    <dbReference type="NCBI Taxonomy" id="1402860"/>
    <lineage>
        <taxon>Bacteria</taxon>
        <taxon>Bacillati</taxon>
        <taxon>Bacillota</taxon>
        <taxon>Bacilli</taxon>
        <taxon>Bacillales</taxon>
        <taxon>Bacillaceae</taxon>
        <taxon>Rossellomorea</taxon>
    </lineage>
</organism>
<dbReference type="AlphaFoldDB" id="A0A0V8HIJ5"/>
<protein>
    <recommendedName>
        <fullName evidence="3">WYL domain-containing protein</fullName>
    </recommendedName>
</protein>
<evidence type="ECO:0008006" key="3">
    <source>
        <dbReference type="Google" id="ProtNLM"/>
    </source>
</evidence>
<dbReference type="EMBL" id="FMAU01000002">
    <property type="protein sequence ID" value="SCC01719.1"/>
    <property type="molecule type" value="Genomic_DNA"/>
</dbReference>
<dbReference type="OrthoDB" id="2112405at2"/>
<dbReference type="RefSeq" id="WP_058298273.1">
    <property type="nucleotide sequence ID" value="NZ_FMAU01000002.1"/>
</dbReference>
<dbReference type="Proteomes" id="UP000181997">
    <property type="component" value="Unassembled WGS sequence"/>
</dbReference>
<accession>A0A0V8HIJ5</accession>